<dbReference type="Pfam" id="PF02826">
    <property type="entry name" value="2-Hacid_dh_C"/>
    <property type="match status" value="1"/>
</dbReference>
<dbReference type="AlphaFoldDB" id="A0A329QN58"/>
<organism evidence="7 8">
    <name type="scientific">Phytoactinopolyspora halophila</name>
    <dbReference type="NCBI Taxonomy" id="1981511"/>
    <lineage>
        <taxon>Bacteria</taxon>
        <taxon>Bacillati</taxon>
        <taxon>Actinomycetota</taxon>
        <taxon>Actinomycetes</taxon>
        <taxon>Jiangellales</taxon>
        <taxon>Jiangellaceae</taxon>
        <taxon>Phytoactinopolyspora</taxon>
    </lineage>
</organism>
<evidence type="ECO:0000313" key="8">
    <source>
        <dbReference type="Proteomes" id="UP000250462"/>
    </source>
</evidence>
<feature type="domain" description="D-isomer specific 2-hydroxyacid dehydrogenase catalytic" evidence="5">
    <location>
        <begin position="30"/>
        <end position="332"/>
    </location>
</feature>
<keyword evidence="2 4" id="KW-0560">Oxidoreductase</keyword>
<sequence>MFSCQAPSEGVGMSTYRVVVTDQVFPTVDLERELLHEIDAELVVAHGDREKVLELARDADALLNTYLPVDAGFIAQLRSCKIIARYGIGVDNIDRDAARAAGIPVTNVPDYSVEEVAAHTLALLLMLLRRIPEGLETVRTGAWTIDHVRPLARLSELHVGLVGFGRIAQRLARSLEALDITCVVFDPYVSTEARACAPAHIRFVDELDALLESVDAMSLHCPLTPQTRGLIGADQLSKLPSHAVLVNTSRGPLVDTDALIGALLAGSLRGAALDVVDPEPPADPAGLAATPGLHVTPHTAFYSESALREAQRKATSQVIQGLTGQPLDYQVN</sequence>
<evidence type="ECO:0000256" key="2">
    <source>
        <dbReference type="ARBA" id="ARBA00023002"/>
    </source>
</evidence>
<keyword evidence="8" id="KW-1185">Reference proteome</keyword>
<dbReference type="InterPro" id="IPR050418">
    <property type="entry name" value="D-iso_2-hydroxyacid_DH_PdxB"/>
</dbReference>
<dbReference type="InterPro" id="IPR006139">
    <property type="entry name" value="D-isomer_2_OHA_DH_cat_dom"/>
</dbReference>
<dbReference type="Proteomes" id="UP000250462">
    <property type="component" value="Unassembled WGS sequence"/>
</dbReference>
<dbReference type="SUPFAM" id="SSF51735">
    <property type="entry name" value="NAD(P)-binding Rossmann-fold domains"/>
    <property type="match status" value="1"/>
</dbReference>
<keyword evidence="3" id="KW-0520">NAD</keyword>
<dbReference type="GO" id="GO:0016616">
    <property type="term" value="F:oxidoreductase activity, acting on the CH-OH group of donors, NAD or NADP as acceptor"/>
    <property type="evidence" value="ECO:0007669"/>
    <property type="project" value="InterPro"/>
</dbReference>
<accession>A0A329QN58</accession>
<dbReference type="PANTHER" id="PTHR43761">
    <property type="entry name" value="D-ISOMER SPECIFIC 2-HYDROXYACID DEHYDROGENASE FAMILY PROTEIN (AFU_ORTHOLOGUE AFUA_1G13630)"/>
    <property type="match status" value="1"/>
</dbReference>
<reference evidence="7 8" key="1">
    <citation type="submission" date="2018-06" db="EMBL/GenBank/DDBJ databases">
        <title>Phytoactinopolyspora halophila sp. nov., a novel halophilic actinomycete isolated from a saline soil in China.</title>
        <authorList>
            <person name="Tang S.-K."/>
        </authorList>
    </citation>
    <scope>NUCLEOTIDE SEQUENCE [LARGE SCALE GENOMIC DNA]</scope>
    <source>
        <strain evidence="7 8">YIM 96934</strain>
    </source>
</reference>
<gene>
    <name evidence="7" type="ORF">DPM12_12345</name>
</gene>
<feature type="domain" description="D-isomer specific 2-hydroxyacid dehydrogenase NAD-binding" evidence="6">
    <location>
        <begin position="121"/>
        <end position="300"/>
    </location>
</feature>
<evidence type="ECO:0000259" key="6">
    <source>
        <dbReference type="Pfam" id="PF02826"/>
    </source>
</evidence>
<dbReference type="GO" id="GO:0051287">
    <property type="term" value="F:NAD binding"/>
    <property type="evidence" value="ECO:0007669"/>
    <property type="project" value="InterPro"/>
</dbReference>
<dbReference type="GO" id="GO:0003714">
    <property type="term" value="F:transcription corepressor activity"/>
    <property type="evidence" value="ECO:0007669"/>
    <property type="project" value="InterPro"/>
</dbReference>
<evidence type="ECO:0000313" key="7">
    <source>
        <dbReference type="EMBL" id="RAW13787.1"/>
    </source>
</evidence>
<evidence type="ECO:0000259" key="5">
    <source>
        <dbReference type="Pfam" id="PF00389"/>
    </source>
</evidence>
<dbReference type="Gene3D" id="3.40.50.720">
    <property type="entry name" value="NAD(P)-binding Rossmann-like Domain"/>
    <property type="match status" value="2"/>
</dbReference>
<dbReference type="PANTHER" id="PTHR43761:SF1">
    <property type="entry name" value="D-ISOMER SPECIFIC 2-HYDROXYACID DEHYDROGENASE CATALYTIC DOMAIN-CONTAINING PROTEIN-RELATED"/>
    <property type="match status" value="1"/>
</dbReference>
<name>A0A329QN58_9ACTN</name>
<comment type="caution">
    <text evidence="7">The sequence shown here is derived from an EMBL/GenBank/DDBJ whole genome shotgun (WGS) entry which is preliminary data.</text>
</comment>
<dbReference type="InterPro" id="IPR043322">
    <property type="entry name" value="CtBP"/>
</dbReference>
<dbReference type="CDD" id="cd05299">
    <property type="entry name" value="CtBP_dh"/>
    <property type="match status" value="1"/>
</dbReference>
<evidence type="ECO:0000256" key="1">
    <source>
        <dbReference type="ARBA" id="ARBA00005854"/>
    </source>
</evidence>
<protein>
    <submittedName>
        <fullName evidence="7">C-terminal binding protein</fullName>
    </submittedName>
</protein>
<dbReference type="InterPro" id="IPR036291">
    <property type="entry name" value="NAD(P)-bd_dom_sf"/>
</dbReference>
<dbReference type="InterPro" id="IPR006140">
    <property type="entry name" value="D-isomer_DH_NAD-bd"/>
</dbReference>
<comment type="similarity">
    <text evidence="1 4">Belongs to the D-isomer specific 2-hydroxyacid dehydrogenase family.</text>
</comment>
<evidence type="ECO:0000256" key="3">
    <source>
        <dbReference type="ARBA" id="ARBA00023027"/>
    </source>
</evidence>
<proteinExistence type="inferred from homology"/>
<dbReference type="EMBL" id="QMIG01000011">
    <property type="protein sequence ID" value="RAW13787.1"/>
    <property type="molecule type" value="Genomic_DNA"/>
</dbReference>
<dbReference type="Pfam" id="PF00389">
    <property type="entry name" value="2-Hacid_dh"/>
    <property type="match status" value="1"/>
</dbReference>
<evidence type="ECO:0000256" key="4">
    <source>
        <dbReference type="RuleBase" id="RU003719"/>
    </source>
</evidence>
<dbReference type="SUPFAM" id="SSF52283">
    <property type="entry name" value="Formate/glycerate dehydrogenase catalytic domain-like"/>
    <property type="match status" value="1"/>
</dbReference>